<dbReference type="EMBL" id="JTDF01016035">
    <property type="protein sequence ID" value="KAF8562906.1"/>
    <property type="molecule type" value="Genomic_DNA"/>
</dbReference>
<dbReference type="SUPFAM" id="SSF54403">
    <property type="entry name" value="Cystatin/monellin"/>
    <property type="match status" value="1"/>
</dbReference>
<dbReference type="InterPro" id="IPR046350">
    <property type="entry name" value="Cystatin_sf"/>
</dbReference>
<organism evidence="1 2">
    <name type="scientific">Paragonimus westermani</name>
    <dbReference type="NCBI Taxonomy" id="34504"/>
    <lineage>
        <taxon>Eukaryota</taxon>
        <taxon>Metazoa</taxon>
        <taxon>Spiralia</taxon>
        <taxon>Lophotrochozoa</taxon>
        <taxon>Platyhelminthes</taxon>
        <taxon>Trematoda</taxon>
        <taxon>Digenea</taxon>
        <taxon>Plagiorchiida</taxon>
        <taxon>Troglotremata</taxon>
        <taxon>Troglotrematidae</taxon>
        <taxon>Paragonimus</taxon>
    </lineage>
</organism>
<reference evidence="1 2" key="1">
    <citation type="submission" date="2019-07" db="EMBL/GenBank/DDBJ databases">
        <title>Annotation for the trematode Paragonimus westermani.</title>
        <authorList>
            <person name="Choi Y.-J."/>
        </authorList>
    </citation>
    <scope>NUCLEOTIDE SEQUENCE [LARGE SCALE GENOMIC DNA]</scope>
    <source>
        <strain evidence="1">180907_Pwestermani</strain>
    </source>
</reference>
<feature type="non-terminal residue" evidence="1">
    <location>
        <position position="1"/>
    </location>
</feature>
<gene>
    <name evidence="1" type="ORF">P879_10532</name>
</gene>
<comment type="caution">
    <text evidence="1">The sequence shown here is derived from an EMBL/GenBank/DDBJ whole genome shotgun (WGS) entry which is preliminary data.</text>
</comment>
<sequence>RLTGYELLIIPTTHKSATHQWQTDLTGASVRHVQIHKTFTACAENSPILLGPYEILSVASQTAHGTNHRITLVMANGECFQLVFNEEFYHSGFVAEWVFVRLYATTCPTKLADCVPKFCWTEAAYRTS</sequence>
<proteinExistence type="predicted"/>
<keyword evidence="2" id="KW-1185">Reference proteome</keyword>
<dbReference type="OrthoDB" id="10449630at2759"/>
<evidence type="ECO:0000313" key="2">
    <source>
        <dbReference type="Proteomes" id="UP000699462"/>
    </source>
</evidence>
<dbReference type="AlphaFoldDB" id="A0A8T0D651"/>
<name>A0A8T0D651_9TREM</name>
<accession>A0A8T0D651</accession>
<evidence type="ECO:0000313" key="1">
    <source>
        <dbReference type="EMBL" id="KAF8562906.1"/>
    </source>
</evidence>
<dbReference type="Proteomes" id="UP000699462">
    <property type="component" value="Unassembled WGS sequence"/>
</dbReference>
<protein>
    <submittedName>
        <fullName evidence="1">Uncharacterized protein</fullName>
    </submittedName>
</protein>